<evidence type="ECO:0000256" key="10">
    <source>
        <dbReference type="HAMAP-Rule" id="MF_00244"/>
    </source>
</evidence>
<dbReference type="InterPro" id="IPR014729">
    <property type="entry name" value="Rossmann-like_a/b/a_fold"/>
</dbReference>
<gene>
    <name evidence="10" type="primary">nadD</name>
    <name evidence="12" type="ORF">SAMN04487864_102242</name>
</gene>
<evidence type="ECO:0000256" key="2">
    <source>
        <dbReference type="ARBA" id="ARBA00005019"/>
    </source>
</evidence>
<dbReference type="InterPro" id="IPR004821">
    <property type="entry name" value="Cyt_trans-like"/>
</dbReference>
<dbReference type="GO" id="GO:0005524">
    <property type="term" value="F:ATP binding"/>
    <property type="evidence" value="ECO:0007669"/>
    <property type="project" value="UniProtKB-KW"/>
</dbReference>
<dbReference type="SUPFAM" id="SSF52374">
    <property type="entry name" value="Nucleotidylyl transferase"/>
    <property type="match status" value="1"/>
</dbReference>
<dbReference type="OrthoDB" id="5295945at2"/>
<keyword evidence="7 10" id="KW-0067">ATP-binding</keyword>
<keyword evidence="8 10" id="KW-0520">NAD</keyword>
<reference evidence="13" key="1">
    <citation type="submission" date="2016-10" db="EMBL/GenBank/DDBJ databases">
        <authorList>
            <person name="Varghese N."/>
            <person name="Submissions S."/>
        </authorList>
    </citation>
    <scope>NUCLEOTIDE SEQUENCE [LARGE SCALE GENOMIC DNA]</scope>
    <source>
        <strain evidence="13">DSM 11005</strain>
    </source>
</reference>
<comment type="catalytic activity">
    <reaction evidence="9 10">
        <text>nicotinate beta-D-ribonucleotide + ATP + H(+) = deamido-NAD(+) + diphosphate</text>
        <dbReference type="Rhea" id="RHEA:22860"/>
        <dbReference type="ChEBI" id="CHEBI:15378"/>
        <dbReference type="ChEBI" id="CHEBI:30616"/>
        <dbReference type="ChEBI" id="CHEBI:33019"/>
        <dbReference type="ChEBI" id="CHEBI:57502"/>
        <dbReference type="ChEBI" id="CHEBI:58437"/>
        <dbReference type="EC" id="2.7.7.18"/>
    </reaction>
</comment>
<dbReference type="CDD" id="cd02165">
    <property type="entry name" value="NMNAT"/>
    <property type="match status" value="1"/>
</dbReference>
<comment type="pathway">
    <text evidence="2 10">Cofactor biosynthesis; NAD(+) biosynthesis; deamido-NAD(+) from nicotinate D-ribonucleotide: step 1/1.</text>
</comment>
<evidence type="ECO:0000259" key="11">
    <source>
        <dbReference type="Pfam" id="PF01467"/>
    </source>
</evidence>
<protein>
    <recommendedName>
        <fullName evidence="10">Probable nicotinate-nucleotide adenylyltransferase</fullName>
        <ecNumber evidence="10">2.7.7.18</ecNumber>
    </recommendedName>
    <alternativeName>
        <fullName evidence="10">Deamido-NAD(+) diphosphorylase</fullName>
    </alternativeName>
    <alternativeName>
        <fullName evidence="10">Deamido-NAD(+) pyrophosphorylase</fullName>
    </alternativeName>
    <alternativeName>
        <fullName evidence="10">Nicotinate mononucleotide adenylyltransferase</fullName>
        <shortName evidence="10">NaMN adenylyltransferase</shortName>
    </alternativeName>
</protein>
<organism evidence="12 13">
    <name type="scientific">Succiniclasticum ruminis</name>
    <dbReference type="NCBI Taxonomy" id="40841"/>
    <lineage>
        <taxon>Bacteria</taxon>
        <taxon>Bacillati</taxon>
        <taxon>Bacillota</taxon>
        <taxon>Negativicutes</taxon>
        <taxon>Acidaminococcales</taxon>
        <taxon>Acidaminococcaceae</taxon>
        <taxon>Succiniclasticum</taxon>
    </lineage>
</organism>
<dbReference type="RefSeq" id="WP_093729405.1">
    <property type="nucleotide sequence ID" value="NZ_FMYW01000002.1"/>
</dbReference>
<keyword evidence="6 10" id="KW-0547">Nucleotide-binding</keyword>
<dbReference type="UniPathway" id="UPA00253">
    <property type="reaction ID" value="UER00332"/>
</dbReference>
<evidence type="ECO:0000256" key="1">
    <source>
        <dbReference type="ARBA" id="ARBA00002324"/>
    </source>
</evidence>
<dbReference type="NCBIfam" id="NF000840">
    <property type="entry name" value="PRK00071.1-3"/>
    <property type="match status" value="1"/>
</dbReference>
<sequence>MERLAIMGGTFDPIHMGHLRMAHAVQRQLEFDKVVFLPAYIPPHKQKRSDFASWQDRLAMVKLATKEYEDFVVSSLEFDRGGLSYTYDTVNVMQEMWPDADIYLIIGEDSLTQLYTWYRVQDLLRLVYFAAAERPGYEGEAGVERLTRAYGSWAAEKIIHVEVPETAISSTEIRKRLRDEKPIRGMVPLAVEQYIFEHGLYRAET</sequence>
<keyword evidence="5 10" id="KW-0548">Nucleotidyltransferase</keyword>
<proteinExistence type="inferred from homology"/>
<evidence type="ECO:0000256" key="8">
    <source>
        <dbReference type="ARBA" id="ARBA00023027"/>
    </source>
</evidence>
<name>A0A1G6IVS9_9FIRM</name>
<dbReference type="EMBL" id="FMYW01000002">
    <property type="protein sequence ID" value="SDC10584.1"/>
    <property type="molecule type" value="Genomic_DNA"/>
</dbReference>
<dbReference type="InterPro" id="IPR005248">
    <property type="entry name" value="NadD/NMNAT"/>
</dbReference>
<evidence type="ECO:0000256" key="7">
    <source>
        <dbReference type="ARBA" id="ARBA00022840"/>
    </source>
</evidence>
<keyword evidence="4 10" id="KW-0808">Transferase</keyword>
<dbReference type="NCBIfam" id="TIGR00125">
    <property type="entry name" value="cyt_tran_rel"/>
    <property type="match status" value="1"/>
</dbReference>
<dbReference type="HAMAP" id="MF_00244">
    <property type="entry name" value="NaMN_adenylyltr"/>
    <property type="match status" value="1"/>
</dbReference>
<dbReference type="GO" id="GO:0004515">
    <property type="term" value="F:nicotinate-nucleotide adenylyltransferase activity"/>
    <property type="evidence" value="ECO:0007669"/>
    <property type="project" value="UniProtKB-UniRule"/>
</dbReference>
<dbReference type="Pfam" id="PF01467">
    <property type="entry name" value="CTP_transf_like"/>
    <property type="match status" value="1"/>
</dbReference>
<evidence type="ECO:0000313" key="13">
    <source>
        <dbReference type="Proteomes" id="UP000198943"/>
    </source>
</evidence>
<comment type="similarity">
    <text evidence="10">Belongs to the NadD family.</text>
</comment>
<evidence type="ECO:0000256" key="3">
    <source>
        <dbReference type="ARBA" id="ARBA00022642"/>
    </source>
</evidence>
<evidence type="ECO:0000313" key="12">
    <source>
        <dbReference type="EMBL" id="SDC10584.1"/>
    </source>
</evidence>
<dbReference type="GO" id="GO:0009435">
    <property type="term" value="P:NAD+ biosynthetic process"/>
    <property type="evidence" value="ECO:0007669"/>
    <property type="project" value="UniProtKB-UniRule"/>
</dbReference>
<evidence type="ECO:0000256" key="5">
    <source>
        <dbReference type="ARBA" id="ARBA00022695"/>
    </source>
</evidence>
<comment type="function">
    <text evidence="1 10">Catalyzes the reversible adenylation of nicotinate mononucleotide (NaMN) to nicotinic acid adenine dinucleotide (NaAD).</text>
</comment>
<evidence type="ECO:0000256" key="9">
    <source>
        <dbReference type="ARBA" id="ARBA00048721"/>
    </source>
</evidence>
<dbReference type="Gene3D" id="3.40.50.620">
    <property type="entry name" value="HUPs"/>
    <property type="match status" value="1"/>
</dbReference>
<dbReference type="PANTHER" id="PTHR39321:SF3">
    <property type="entry name" value="PHOSPHOPANTETHEINE ADENYLYLTRANSFERASE"/>
    <property type="match status" value="1"/>
</dbReference>
<dbReference type="NCBIfam" id="TIGR00482">
    <property type="entry name" value="nicotinate (nicotinamide) nucleotide adenylyltransferase"/>
    <property type="match status" value="1"/>
</dbReference>
<feature type="domain" description="Cytidyltransferase-like" evidence="11">
    <location>
        <begin position="6"/>
        <end position="176"/>
    </location>
</feature>
<evidence type="ECO:0000256" key="6">
    <source>
        <dbReference type="ARBA" id="ARBA00022741"/>
    </source>
</evidence>
<dbReference type="PANTHER" id="PTHR39321">
    <property type="entry name" value="NICOTINATE-NUCLEOTIDE ADENYLYLTRANSFERASE-RELATED"/>
    <property type="match status" value="1"/>
</dbReference>
<dbReference type="Proteomes" id="UP000198943">
    <property type="component" value="Unassembled WGS sequence"/>
</dbReference>
<accession>A0A1G6IVS9</accession>
<keyword evidence="3 10" id="KW-0662">Pyridine nucleotide biosynthesis</keyword>
<keyword evidence="13" id="KW-1185">Reference proteome</keyword>
<evidence type="ECO:0000256" key="4">
    <source>
        <dbReference type="ARBA" id="ARBA00022679"/>
    </source>
</evidence>
<dbReference type="AlphaFoldDB" id="A0A1G6IVS9"/>
<dbReference type="EC" id="2.7.7.18" evidence="10"/>